<dbReference type="Gene3D" id="3.30.200.20">
    <property type="entry name" value="Phosphorylase Kinase, domain 1"/>
    <property type="match status" value="1"/>
</dbReference>
<dbReference type="GO" id="GO:0005739">
    <property type="term" value="C:mitochondrion"/>
    <property type="evidence" value="ECO:0007669"/>
    <property type="project" value="TreeGrafter"/>
</dbReference>
<accession>A0A2V5HYE4</accession>
<dbReference type="Gene3D" id="3.90.1200.10">
    <property type="match status" value="1"/>
</dbReference>
<feature type="domain" description="Aminoglycoside phosphotransferase" evidence="1">
    <location>
        <begin position="90"/>
        <end position="362"/>
    </location>
</feature>
<dbReference type="InterPro" id="IPR051035">
    <property type="entry name" value="Mito_inheritance_9"/>
</dbReference>
<sequence length="570" mass="64757">MARRLHLASAPPPFASFISPHKTGLIGTRLFSTGRIMSSCSDLLDYTSGRWIYNDALRHRERRRVFNIPELKRLAASSICQKEGDVVGFQKLAEGGFNRSFLITMRDKFQFVARIPYPVTQPKRLVIASEVATMDFLRSHGMPVPKVYGYSANADNPAQTEYIFMELIRGQNLGDIWFDLSEEKRTKLIANLVQVESRLFAPRFPASGSLYYCSDLPGSTKVIIPSSSPSNEGRFCIGPDTSLGLWYGRRLHLPVERGPYQDCLAVLNAGARKEIAYLSRFGQPLQPFKRLRRESYNYQPQSHLDHIATLEQYLQIAPSLIPRDKPALHRPVLRHPDLQPNNIFVSDDMEISGLIDWQHSTILPLFLRCGIPNSLQNYGDDTSESLQEPSLPSNSNELALEEQYQQAELFRRRQLHYLYVKTTSEMNPDHYNALAHDFSMLRQRLFHYASDPWEGDNTTLKSNLITLSQKWADINGGDTPPCPLLYSEAEADECLRLSNAQAEADEQLKICQDLVGVGNEGWVPIDQYEGARARALTLKKDTLDAAESAEERTRIEANWIFDDFCEDGYL</sequence>
<gene>
    <name evidence="2" type="ORF">BP00DRAFT_400622</name>
</gene>
<evidence type="ECO:0000313" key="3">
    <source>
        <dbReference type="Proteomes" id="UP000248817"/>
    </source>
</evidence>
<dbReference type="PANTHER" id="PTHR36091">
    <property type="entry name" value="ALTERED INHERITANCE OF MITOCHONDRIA PROTEIN 9, MITOCHONDRIAL"/>
    <property type="match status" value="1"/>
</dbReference>
<keyword evidence="3" id="KW-1185">Reference proteome</keyword>
<name>A0A2V5HYE4_9EURO</name>
<dbReference type="PANTHER" id="PTHR36091:SF2">
    <property type="entry name" value="AMINOGLYCOSIDE PHOSPHOTRANSFERASE DOMAIN-CONTAINING PROTEIN"/>
    <property type="match status" value="1"/>
</dbReference>
<dbReference type="InterPro" id="IPR002575">
    <property type="entry name" value="Aminoglycoside_PTrfase"/>
</dbReference>
<dbReference type="Pfam" id="PF01636">
    <property type="entry name" value="APH"/>
    <property type="match status" value="1"/>
</dbReference>
<dbReference type="AlphaFoldDB" id="A0A2V5HYE4"/>
<dbReference type="InterPro" id="IPR011009">
    <property type="entry name" value="Kinase-like_dom_sf"/>
</dbReference>
<proteinExistence type="predicted"/>
<dbReference type="EMBL" id="KZ825530">
    <property type="protein sequence ID" value="PYI29519.1"/>
    <property type="molecule type" value="Genomic_DNA"/>
</dbReference>
<dbReference type="Proteomes" id="UP000248817">
    <property type="component" value="Unassembled WGS sequence"/>
</dbReference>
<evidence type="ECO:0000259" key="1">
    <source>
        <dbReference type="Pfam" id="PF01636"/>
    </source>
</evidence>
<dbReference type="SUPFAM" id="SSF56112">
    <property type="entry name" value="Protein kinase-like (PK-like)"/>
    <property type="match status" value="1"/>
</dbReference>
<evidence type="ECO:0000313" key="2">
    <source>
        <dbReference type="EMBL" id="PYI29519.1"/>
    </source>
</evidence>
<organism evidence="2 3">
    <name type="scientific">Aspergillus indologenus CBS 114.80</name>
    <dbReference type="NCBI Taxonomy" id="1450541"/>
    <lineage>
        <taxon>Eukaryota</taxon>
        <taxon>Fungi</taxon>
        <taxon>Dikarya</taxon>
        <taxon>Ascomycota</taxon>
        <taxon>Pezizomycotina</taxon>
        <taxon>Eurotiomycetes</taxon>
        <taxon>Eurotiomycetidae</taxon>
        <taxon>Eurotiales</taxon>
        <taxon>Aspergillaceae</taxon>
        <taxon>Aspergillus</taxon>
        <taxon>Aspergillus subgen. Circumdati</taxon>
    </lineage>
</organism>
<reference evidence="2 3" key="1">
    <citation type="submission" date="2018-02" db="EMBL/GenBank/DDBJ databases">
        <title>The genomes of Aspergillus section Nigri reveals drivers in fungal speciation.</title>
        <authorList>
            <consortium name="DOE Joint Genome Institute"/>
            <person name="Vesth T.C."/>
            <person name="Nybo J."/>
            <person name="Theobald S."/>
            <person name="Brandl J."/>
            <person name="Frisvad J.C."/>
            <person name="Nielsen K.F."/>
            <person name="Lyhne E.K."/>
            <person name="Kogle M.E."/>
            <person name="Kuo A."/>
            <person name="Riley R."/>
            <person name="Clum A."/>
            <person name="Nolan M."/>
            <person name="Lipzen A."/>
            <person name="Salamov A."/>
            <person name="Henrissat B."/>
            <person name="Wiebenga A."/>
            <person name="De vries R.P."/>
            <person name="Grigoriev I.V."/>
            <person name="Mortensen U.H."/>
            <person name="Andersen M.R."/>
            <person name="Baker S.E."/>
        </authorList>
    </citation>
    <scope>NUCLEOTIDE SEQUENCE [LARGE SCALE GENOMIC DNA]</scope>
    <source>
        <strain evidence="2 3">CBS 114.80</strain>
    </source>
</reference>
<protein>
    <recommendedName>
        <fullName evidence="1">Aminoglycoside phosphotransferase domain-containing protein</fullName>
    </recommendedName>
</protein>